<keyword evidence="2" id="KW-1185">Reference proteome</keyword>
<evidence type="ECO:0000313" key="1">
    <source>
        <dbReference type="EMBL" id="GIJ69679.1"/>
    </source>
</evidence>
<dbReference type="Proteomes" id="UP000635606">
    <property type="component" value="Unassembled WGS sequence"/>
</dbReference>
<reference evidence="1" key="1">
    <citation type="submission" date="2021-01" db="EMBL/GenBank/DDBJ databases">
        <title>Whole genome shotgun sequence of Virgisporangium ochraceum NBRC 16418.</title>
        <authorList>
            <person name="Komaki H."/>
            <person name="Tamura T."/>
        </authorList>
    </citation>
    <scope>NUCLEOTIDE SEQUENCE</scope>
    <source>
        <strain evidence="1">NBRC 16418</strain>
    </source>
</reference>
<proteinExistence type="predicted"/>
<accession>A0A8J3ZSI2</accession>
<gene>
    <name evidence="1" type="ORF">Voc01_045960</name>
</gene>
<dbReference type="AlphaFoldDB" id="A0A8J3ZSI2"/>
<sequence>MTPWYAVMASPAATTPFAGTSSGAAAATAAARMSPRRLTDVHPVPVPVLVPVSVLMPAP</sequence>
<name>A0A8J3ZSI2_9ACTN</name>
<evidence type="ECO:0000313" key="2">
    <source>
        <dbReference type="Proteomes" id="UP000635606"/>
    </source>
</evidence>
<comment type="caution">
    <text evidence="1">The sequence shown here is derived from an EMBL/GenBank/DDBJ whole genome shotgun (WGS) entry which is preliminary data.</text>
</comment>
<protein>
    <submittedName>
        <fullName evidence="1">Uncharacterized protein</fullName>
    </submittedName>
</protein>
<dbReference type="EMBL" id="BOPH01000068">
    <property type="protein sequence ID" value="GIJ69679.1"/>
    <property type="molecule type" value="Genomic_DNA"/>
</dbReference>
<organism evidence="1 2">
    <name type="scientific">Virgisporangium ochraceum</name>
    <dbReference type="NCBI Taxonomy" id="65505"/>
    <lineage>
        <taxon>Bacteria</taxon>
        <taxon>Bacillati</taxon>
        <taxon>Actinomycetota</taxon>
        <taxon>Actinomycetes</taxon>
        <taxon>Micromonosporales</taxon>
        <taxon>Micromonosporaceae</taxon>
        <taxon>Virgisporangium</taxon>
    </lineage>
</organism>